<dbReference type="AlphaFoldDB" id="A0A068S8R1"/>
<dbReference type="Proteomes" id="UP000027586">
    <property type="component" value="Unassembled WGS sequence"/>
</dbReference>
<organism evidence="10 11">
    <name type="scientific">Lichtheimia corymbifera JMRC:FSU:9682</name>
    <dbReference type="NCBI Taxonomy" id="1263082"/>
    <lineage>
        <taxon>Eukaryota</taxon>
        <taxon>Fungi</taxon>
        <taxon>Fungi incertae sedis</taxon>
        <taxon>Mucoromycota</taxon>
        <taxon>Mucoromycotina</taxon>
        <taxon>Mucoromycetes</taxon>
        <taxon>Mucorales</taxon>
        <taxon>Lichtheimiaceae</taxon>
        <taxon>Lichtheimia</taxon>
    </lineage>
</organism>
<evidence type="ECO:0000313" key="10">
    <source>
        <dbReference type="EMBL" id="CDH57621.1"/>
    </source>
</evidence>
<keyword evidence="6 7" id="KW-0788">Thiol protease</keyword>
<keyword evidence="3 7" id="KW-0645">Protease</keyword>
<evidence type="ECO:0000256" key="1">
    <source>
        <dbReference type="ARBA" id="ARBA00000707"/>
    </source>
</evidence>
<feature type="compositionally biased region" description="Polar residues" evidence="8">
    <location>
        <begin position="27"/>
        <end position="44"/>
    </location>
</feature>
<dbReference type="PANTHER" id="PTHR21646">
    <property type="entry name" value="UBIQUITIN CARBOXYL-TERMINAL HYDROLASE"/>
    <property type="match status" value="1"/>
</dbReference>
<comment type="caution">
    <text evidence="10">The sequence shown here is derived from an EMBL/GenBank/DDBJ whole genome shotgun (WGS) entry which is preliminary data.</text>
</comment>
<evidence type="ECO:0000256" key="3">
    <source>
        <dbReference type="ARBA" id="ARBA00022670"/>
    </source>
</evidence>
<evidence type="ECO:0000256" key="8">
    <source>
        <dbReference type="SAM" id="MobiDB-lite"/>
    </source>
</evidence>
<protein>
    <recommendedName>
        <fullName evidence="7">Ubiquitin carboxyl-terminal hydrolase</fullName>
        <ecNumber evidence="7">3.4.19.12</ecNumber>
    </recommendedName>
</protein>
<feature type="compositionally biased region" description="Basic and acidic residues" evidence="8">
    <location>
        <begin position="556"/>
        <end position="565"/>
    </location>
</feature>
<evidence type="ECO:0000313" key="11">
    <source>
        <dbReference type="Proteomes" id="UP000027586"/>
    </source>
</evidence>
<sequence length="863" mass="96631">MRTTENNDNQDPLETSSPSPPPDQPKIASTSSLKDVFDSTTDQETTTAPVVVPASTSADEHNDSGHRSSDSSSISSASSLFASSHNQTNTATPASPSFSTNGSSGGELTLYNSSGNGGSNGAANKPKGVCGLTNLGNTCYMNSALQCLSNTPQLSKYFLAGKYKEELNRDNPLGMKGHVAEAYGKLIETLWSGKSSSTAPREFKHTISDFNHSFTGFMQHDSQELLAFLLDGLHEDLNRILSKPYRELPDFDNMSDQEIAQESWSYHKARNDSIIVDLFQGQFKSRLTCNTCEKVSTTFDPFMYLSLPLPIHKKKRIKFMYVPYHPSSRTQQLSLEVANKMTIDQFRDKVAEKTNSKIGGCLLVAEVFNGKLYKVLDLDDAVDTIGDSDEIHVYQFPGIVPTPAPSSYNSYSVGFGSSYTLRSGRIASPSSNKKRESSMLVVPIYCRAVSEDGKRNLFGGPLMLSLPKALADKADRIRRLVTHQVERHAAVKLFEEAPTDAQAKQSQLQPLPDLFKMKIIPEERSYTGDSNIIPTGFSTWFGREDLEDLEERAAKNQRLREEEANRLAAAAANKSTEDDVSDTTEDVVNDVRRSWDKRQHGRKSDKMMARRGSGSFNRGSRYRSGSTSSSSDRDEPEPAPKADIVQGEGLILDWPVEKAEQVFGYDTVHAGTSNPGWKDVDMLDEDIDQQENTAGKKNKNVTLADCLTEFTKEELLSEEDLWYCPRCKEHKRASKKFDLWRLPEILVVHLKRFTHTRSWRDKIDDFIDFPLKELDLTDRVLSVKNPDDIPKDERYIYDLYGVDNHFGGMGGGHYTACAQNWMDEKWYNFDDSHVTEVDEGNAKSRAAYLLFYKRRRQTPSPSL</sequence>
<feature type="compositionally biased region" description="Polar residues" evidence="8">
    <location>
        <begin position="1"/>
        <end position="17"/>
    </location>
</feature>
<dbReference type="PROSITE" id="PS00973">
    <property type="entry name" value="USP_2"/>
    <property type="match status" value="1"/>
</dbReference>
<feature type="compositionally biased region" description="Low complexity" evidence="8">
    <location>
        <begin position="45"/>
        <end position="57"/>
    </location>
</feature>
<dbReference type="GO" id="GO:0016579">
    <property type="term" value="P:protein deubiquitination"/>
    <property type="evidence" value="ECO:0007669"/>
    <property type="project" value="InterPro"/>
</dbReference>
<dbReference type="GO" id="GO:0004843">
    <property type="term" value="F:cysteine-type deubiquitinase activity"/>
    <property type="evidence" value="ECO:0007669"/>
    <property type="project" value="UniProtKB-UniRule"/>
</dbReference>
<dbReference type="VEuPathDB" id="FungiDB:LCOR_08533.1"/>
<feature type="compositionally biased region" description="Basic and acidic residues" evidence="8">
    <location>
        <begin position="631"/>
        <end position="640"/>
    </location>
</feature>
<dbReference type="SUPFAM" id="SSF54001">
    <property type="entry name" value="Cysteine proteinases"/>
    <property type="match status" value="1"/>
</dbReference>
<feature type="compositionally biased region" description="Acidic residues" evidence="8">
    <location>
        <begin position="578"/>
        <end position="588"/>
    </location>
</feature>
<dbReference type="InterPro" id="IPR028889">
    <property type="entry name" value="USP"/>
</dbReference>
<dbReference type="PROSITE" id="PS00972">
    <property type="entry name" value="USP_1"/>
    <property type="match status" value="1"/>
</dbReference>
<dbReference type="InterPro" id="IPR050185">
    <property type="entry name" value="Ub_carboxyl-term_hydrolase"/>
</dbReference>
<reference evidence="10" key="1">
    <citation type="submission" date="2013-08" db="EMBL/GenBank/DDBJ databases">
        <title>Gene expansion shapes genome architecture in the human pathogen Lichtheimia corymbifera: an evolutionary genomics analysis in the ancient terrestrial Mucorales (Mucoromycotina).</title>
        <authorList>
            <person name="Schwartze V.U."/>
            <person name="Winter S."/>
            <person name="Shelest E."/>
            <person name="Marcet-Houben M."/>
            <person name="Horn F."/>
            <person name="Wehner S."/>
            <person name="Hoffmann K."/>
            <person name="Riege K."/>
            <person name="Sammeth M."/>
            <person name="Nowrousian M."/>
            <person name="Valiante V."/>
            <person name="Linde J."/>
            <person name="Jacobsen I.D."/>
            <person name="Marz M."/>
            <person name="Brakhage A.A."/>
            <person name="Gabaldon T."/>
            <person name="Bocker S."/>
            <person name="Voigt K."/>
        </authorList>
    </citation>
    <scope>NUCLEOTIDE SEQUENCE [LARGE SCALE GENOMIC DNA]</scope>
    <source>
        <strain evidence="10">FSU 9682</strain>
    </source>
</reference>
<accession>A0A068S8R1</accession>
<feature type="domain" description="USP" evidence="9">
    <location>
        <begin position="130"/>
        <end position="855"/>
    </location>
</feature>
<evidence type="ECO:0000256" key="7">
    <source>
        <dbReference type="RuleBase" id="RU366025"/>
    </source>
</evidence>
<dbReference type="EMBL" id="CBTN010000047">
    <property type="protein sequence ID" value="CDH57621.1"/>
    <property type="molecule type" value="Genomic_DNA"/>
</dbReference>
<dbReference type="PROSITE" id="PS50235">
    <property type="entry name" value="USP_3"/>
    <property type="match status" value="1"/>
</dbReference>
<dbReference type="PANTHER" id="PTHR21646:SF24">
    <property type="entry name" value="UBIQUITIN CARBOXYL-TERMINAL HYDROLASE"/>
    <property type="match status" value="1"/>
</dbReference>
<comment type="catalytic activity">
    <reaction evidence="1 7">
        <text>Thiol-dependent hydrolysis of ester, thioester, amide, peptide and isopeptide bonds formed by the C-terminal Gly of ubiquitin (a 76-residue protein attached to proteins as an intracellular targeting signal).</text>
        <dbReference type="EC" id="3.4.19.12"/>
    </reaction>
</comment>
<evidence type="ECO:0000256" key="6">
    <source>
        <dbReference type="ARBA" id="ARBA00022807"/>
    </source>
</evidence>
<comment type="similarity">
    <text evidence="2 7">Belongs to the peptidase C19 family.</text>
</comment>
<dbReference type="CDD" id="cd02674">
    <property type="entry name" value="Peptidase_C19R"/>
    <property type="match status" value="1"/>
</dbReference>
<keyword evidence="4 7" id="KW-0833">Ubl conjugation pathway</keyword>
<proteinExistence type="inferred from homology"/>
<dbReference type="Pfam" id="PF00443">
    <property type="entry name" value="UCH"/>
    <property type="match status" value="1"/>
</dbReference>
<dbReference type="InterPro" id="IPR038765">
    <property type="entry name" value="Papain-like_cys_pep_sf"/>
</dbReference>
<keyword evidence="5 7" id="KW-0378">Hydrolase</keyword>
<feature type="compositionally biased region" description="Low complexity" evidence="8">
    <location>
        <begin position="610"/>
        <end position="630"/>
    </location>
</feature>
<dbReference type="InterPro" id="IPR001394">
    <property type="entry name" value="Peptidase_C19_UCH"/>
</dbReference>
<dbReference type="STRING" id="1263082.A0A068S8R1"/>
<feature type="compositionally biased region" description="Polar residues" evidence="8">
    <location>
        <begin position="85"/>
        <end position="102"/>
    </location>
</feature>
<dbReference type="OrthoDB" id="292964at2759"/>
<evidence type="ECO:0000256" key="5">
    <source>
        <dbReference type="ARBA" id="ARBA00022801"/>
    </source>
</evidence>
<feature type="compositionally biased region" description="Basic and acidic residues" evidence="8">
    <location>
        <begin position="589"/>
        <end position="608"/>
    </location>
</feature>
<dbReference type="EC" id="3.4.19.12" evidence="7"/>
<keyword evidence="11" id="KW-1185">Reference proteome</keyword>
<feature type="region of interest" description="Disordered" evidence="8">
    <location>
        <begin position="1"/>
        <end position="112"/>
    </location>
</feature>
<name>A0A068S8R1_9FUNG</name>
<feature type="region of interest" description="Disordered" evidence="8">
    <location>
        <begin position="556"/>
        <end position="645"/>
    </location>
</feature>
<dbReference type="GO" id="GO:0006508">
    <property type="term" value="P:proteolysis"/>
    <property type="evidence" value="ECO:0007669"/>
    <property type="project" value="UniProtKB-KW"/>
</dbReference>
<feature type="compositionally biased region" description="Basic and acidic residues" evidence="8">
    <location>
        <begin position="58"/>
        <end position="69"/>
    </location>
</feature>
<gene>
    <name evidence="10" type="ORF">LCOR_08533.1</name>
</gene>
<evidence type="ECO:0000259" key="9">
    <source>
        <dbReference type="PROSITE" id="PS50235"/>
    </source>
</evidence>
<evidence type="ECO:0000256" key="2">
    <source>
        <dbReference type="ARBA" id="ARBA00009085"/>
    </source>
</evidence>
<dbReference type="Gene3D" id="3.90.70.10">
    <property type="entry name" value="Cysteine proteinases"/>
    <property type="match status" value="2"/>
</dbReference>
<evidence type="ECO:0000256" key="4">
    <source>
        <dbReference type="ARBA" id="ARBA00022786"/>
    </source>
</evidence>
<feature type="compositionally biased region" description="Low complexity" evidence="8">
    <location>
        <begin position="70"/>
        <end position="84"/>
    </location>
</feature>
<dbReference type="InterPro" id="IPR018200">
    <property type="entry name" value="USP_CS"/>
</dbReference>